<evidence type="ECO:0000313" key="1">
    <source>
        <dbReference type="EMBL" id="MEN3067509.1"/>
    </source>
</evidence>
<organism evidence="1 2">
    <name type="scientific">Uliginosibacterium sediminicola</name>
    <dbReference type="NCBI Taxonomy" id="2024550"/>
    <lineage>
        <taxon>Bacteria</taxon>
        <taxon>Pseudomonadati</taxon>
        <taxon>Pseudomonadota</taxon>
        <taxon>Betaproteobacteria</taxon>
        <taxon>Rhodocyclales</taxon>
        <taxon>Zoogloeaceae</taxon>
        <taxon>Uliginosibacterium</taxon>
    </lineage>
</organism>
<sequence>MSNPSSEQFEVLSNSLRVFPEEILRLNYFLQEVNDPDEGISNIEIACVNVFNQLYAMMCTLKDGGHLASIYEHDAITTILCIRHVLQHQGGKIKNNLRDALKIQGVEGFSLVNYGTSNSEVVVMPFYINASWLLDGIQSSNNANRLPSVKSYLMIEKINSDLEGLSKSLSGTYLGVMPLITEAMRQLCANYSRCFAPTGFDSSVYYSHFRVVTPLDTNDYAIT</sequence>
<comment type="caution">
    <text evidence="1">The sequence shown here is derived from an EMBL/GenBank/DDBJ whole genome shotgun (WGS) entry which is preliminary data.</text>
</comment>
<reference evidence="1 2" key="1">
    <citation type="journal article" date="2018" name="Int. J. Syst. Evol. Microbiol.">
        <title>Uliginosibacterium sediminicola sp. nov., isolated from freshwater sediment.</title>
        <authorList>
            <person name="Hwang W.M."/>
            <person name="Kim S.M."/>
            <person name="Kang K."/>
            <person name="Ahn T.Y."/>
        </authorList>
    </citation>
    <scope>NUCLEOTIDE SEQUENCE [LARGE SCALE GENOMIC DNA]</scope>
    <source>
        <strain evidence="1 2">M1-21</strain>
    </source>
</reference>
<dbReference type="EMBL" id="JBDIVE010000001">
    <property type="protein sequence ID" value="MEN3067509.1"/>
    <property type="molecule type" value="Genomic_DNA"/>
</dbReference>
<protein>
    <submittedName>
        <fullName evidence="1">Uncharacterized protein</fullName>
    </submittedName>
</protein>
<proteinExistence type="predicted"/>
<dbReference type="RefSeq" id="WP_345918274.1">
    <property type="nucleotide sequence ID" value="NZ_JBDIVE010000001.1"/>
</dbReference>
<keyword evidence="2" id="KW-1185">Reference proteome</keyword>
<gene>
    <name evidence="1" type="ORF">ABDB84_03395</name>
</gene>
<evidence type="ECO:0000313" key="2">
    <source>
        <dbReference type="Proteomes" id="UP001410394"/>
    </source>
</evidence>
<dbReference type="Proteomes" id="UP001410394">
    <property type="component" value="Unassembled WGS sequence"/>
</dbReference>
<name>A0ABU9YUV7_9RHOO</name>
<accession>A0ABU9YUV7</accession>